<dbReference type="InterPro" id="IPR012341">
    <property type="entry name" value="6hp_glycosidase-like_sf"/>
</dbReference>
<dbReference type="Gene3D" id="1.50.10.10">
    <property type="match status" value="1"/>
</dbReference>
<dbReference type="PANTHER" id="PTHR42899:SF1">
    <property type="entry name" value="SPERMATOGENESIS-ASSOCIATED PROTEIN 20"/>
    <property type="match status" value="1"/>
</dbReference>
<accession>A0A239HAJ3</accession>
<protein>
    <recommendedName>
        <fullName evidence="1">Spermatogenesis-associated protein 20-like TRX domain-containing protein</fullName>
    </recommendedName>
</protein>
<dbReference type="InterPro" id="IPR008928">
    <property type="entry name" value="6-hairpin_glycosidase_sf"/>
</dbReference>
<organism evidence="2 3">
    <name type="scientific">Anaerovirgula multivorans</name>
    <dbReference type="NCBI Taxonomy" id="312168"/>
    <lineage>
        <taxon>Bacteria</taxon>
        <taxon>Bacillati</taxon>
        <taxon>Bacillota</taxon>
        <taxon>Clostridia</taxon>
        <taxon>Peptostreptococcales</taxon>
        <taxon>Natronincolaceae</taxon>
        <taxon>Anaerovirgula</taxon>
    </lineage>
</organism>
<evidence type="ECO:0000313" key="3">
    <source>
        <dbReference type="Proteomes" id="UP000198304"/>
    </source>
</evidence>
<dbReference type="GO" id="GO:0005975">
    <property type="term" value="P:carbohydrate metabolic process"/>
    <property type="evidence" value="ECO:0007669"/>
    <property type="project" value="InterPro"/>
</dbReference>
<keyword evidence="3" id="KW-1185">Reference proteome</keyword>
<dbReference type="SUPFAM" id="SSF48208">
    <property type="entry name" value="Six-hairpin glycosidases"/>
    <property type="match status" value="1"/>
</dbReference>
<dbReference type="SUPFAM" id="SSF52833">
    <property type="entry name" value="Thioredoxin-like"/>
    <property type="match status" value="1"/>
</dbReference>
<dbReference type="AlphaFoldDB" id="A0A239HAJ3"/>
<dbReference type="InterPro" id="IPR024705">
    <property type="entry name" value="Ssp411"/>
</dbReference>
<dbReference type="Gene3D" id="3.40.30.10">
    <property type="entry name" value="Glutaredoxin"/>
    <property type="match status" value="1"/>
</dbReference>
<evidence type="ECO:0000259" key="1">
    <source>
        <dbReference type="Pfam" id="PF03190"/>
    </source>
</evidence>
<feature type="domain" description="Spermatogenesis-associated protein 20-like TRX" evidence="1">
    <location>
        <begin position="1"/>
        <end position="108"/>
    </location>
</feature>
<dbReference type="Proteomes" id="UP000198304">
    <property type="component" value="Unassembled WGS sequence"/>
</dbReference>
<gene>
    <name evidence="2" type="ORF">SAMN05446037_102080</name>
</gene>
<dbReference type="Pfam" id="PF03190">
    <property type="entry name" value="Thioredox_DsbH"/>
    <property type="match status" value="1"/>
</dbReference>
<proteinExistence type="predicted"/>
<evidence type="ECO:0000313" key="2">
    <source>
        <dbReference type="EMBL" id="SNS77843.1"/>
    </source>
</evidence>
<name>A0A239HAJ3_9FIRM</name>
<dbReference type="EMBL" id="FZOJ01000020">
    <property type="protein sequence ID" value="SNS77843.1"/>
    <property type="molecule type" value="Genomic_DNA"/>
</dbReference>
<reference evidence="2 3" key="1">
    <citation type="submission" date="2017-06" db="EMBL/GenBank/DDBJ databases">
        <authorList>
            <person name="Kim H.J."/>
            <person name="Triplett B.A."/>
        </authorList>
    </citation>
    <scope>NUCLEOTIDE SEQUENCE [LARGE SCALE GENOMIC DNA]</scope>
    <source>
        <strain evidence="2 3">SCA</strain>
    </source>
</reference>
<dbReference type="PANTHER" id="PTHR42899">
    <property type="entry name" value="SPERMATOGENESIS-ASSOCIATED PROTEIN 20"/>
    <property type="match status" value="1"/>
</dbReference>
<dbReference type="InterPro" id="IPR036249">
    <property type="entry name" value="Thioredoxin-like_sf"/>
</dbReference>
<sequence>MERESFEDQEVADILNEYFICIKVDREERLDIDNIYMTVCQALTGQGGWPLTIFMIPEKKPFYTGTYFPKRNKYGHLGLINILTRVEGIWRNNKEQLVETSKEILETVKKSLEATSKETISKDIVHETYNEFSHFFNSVYGGFGTKPKFPTPHNVSFLLKYWKATGKERTLTIAEKTLSSIYRGGIFDHIGFGFARYSVDEKWLVTHFEKMLYDNALLATAYIEVYQATGKELYKDIIEKTFIYVLRDMTSEEGGFYSVVLNNNKSQIYEIVPFIEKQGMIEDQPTAYVCENFACNTPTSDIEQFTKLLMASNRL</sequence>
<dbReference type="InterPro" id="IPR004879">
    <property type="entry name" value="Ssp411-like_TRX"/>
</dbReference>